<dbReference type="AlphaFoldDB" id="A0A9Q0R1R2"/>
<dbReference type="EMBL" id="JAMYWD010000002">
    <property type="protein sequence ID" value="KAJ4980200.1"/>
    <property type="molecule type" value="Genomic_DNA"/>
</dbReference>
<keyword evidence="2" id="KW-1185">Reference proteome</keyword>
<gene>
    <name evidence="1" type="ORF">NE237_010980</name>
</gene>
<dbReference type="Proteomes" id="UP001141806">
    <property type="component" value="Unassembled WGS sequence"/>
</dbReference>
<dbReference type="OrthoDB" id="289038at2759"/>
<evidence type="ECO:0000313" key="1">
    <source>
        <dbReference type="EMBL" id="KAJ4980200.1"/>
    </source>
</evidence>
<comment type="caution">
    <text evidence="1">The sequence shown here is derived from an EMBL/GenBank/DDBJ whole genome shotgun (WGS) entry which is preliminary data.</text>
</comment>
<name>A0A9Q0R1R2_9MAGN</name>
<evidence type="ECO:0000313" key="2">
    <source>
        <dbReference type="Proteomes" id="UP001141806"/>
    </source>
</evidence>
<sequence length="377" mass="40999">MSDRSRGEEGWKDRDVNEGDEGDVTTLLLGPSGWWRCMGKGRVVYINLPFILYLGFPLNWRSFILLDPSSDSCLVLQQEDDDPQRMEVGQAETASTAHNQLVEYPPSLRLKWTIENFSRLNTKKHYNDIFSVGGYLDKTHNTNLILERVTVVVGAEVSVKYGHGEAQPGRPPSSEGLMCPPSPRVSPPLGQTFMEKDLMLPSPGGCGKATGENPGPTFIASLKRADDVVSTSPGTLLADSETALPHLPGTTVPDAWAPCGMRSLEAPTKVPGMGIPYTHIPVSRYYDLLRREASLAREKELLASFDGKMVETQKHHAEALAALEQTYQFASVQIGSQVTQGGDADAVAARDAGSNGSAAGGQRKVERAQLLVPKREL</sequence>
<proteinExistence type="predicted"/>
<dbReference type="CDD" id="cd00121">
    <property type="entry name" value="MATH"/>
    <property type="match status" value="1"/>
</dbReference>
<organism evidence="1 2">
    <name type="scientific">Protea cynaroides</name>
    <dbReference type="NCBI Taxonomy" id="273540"/>
    <lineage>
        <taxon>Eukaryota</taxon>
        <taxon>Viridiplantae</taxon>
        <taxon>Streptophyta</taxon>
        <taxon>Embryophyta</taxon>
        <taxon>Tracheophyta</taxon>
        <taxon>Spermatophyta</taxon>
        <taxon>Magnoliopsida</taxon>
        <taxon>Proteales</taxon>
        <taxon>Proteaceae</taxon>
        <taxon>Protea</taxon>
    </lineage>
</organism>
<accession>A0A9Q0R1R2</accession>
<protein>
    <submittedName>
        <fullName evidence="1">Uncharacterized protein</fullName>
    </submittedName>
</protein>
<reference evidence="1" key="1">
    <citation type="journal article" date="2023" name="Plant J.">
        <title>The genome of the king protea, Protea cynaroides.</title>
        <authorList>
            <person name="Chang J."/>
            <person name="Duong T.A."/>
            <person name="Schoeman C."/>
            <person name="Ma X."/>
            <person name="Roodt D."/>
            <person name="Barker N."/>
            <person name="Li Z."/>
            <person name="Van de Peer Y."/>
            <person name="Mizrachi E."/>
        </authorList>
    </citation>
    <scope>NUCLEOTIDE SEQUENCE</scope>
    <source>
        <tissue evidence="1">Young leaves</tissue>
    </source>
</reference>
<dbReference type="InterPro" id="IPR002083">
    <property type="entry name" value="MATH/TRAF_dom"/>
</dbReference>